<dbReference type="GO" id="GO:0008356">
    <property type="term" value="P:asymmetric cell division"/>
    <property type="evidence" value="ECO:0007669"/>
    <property type="project" value="InterPro"/>
</dbReference>
<comment type="caution">
    <text evidence="2">The sequence shown here is derived from an EMBL/GenBank/DDBJ whole genome shotgun (WGS) entry which is preliminary data.</text>
</comment>
<dbReference type="OrthoDB" id="1916242at2759"/>
<keyword evidence="3" id="KW-1185">Reference proteome</keyword>
<dbReference type="AlphaFoldDB" id="A0A7J0GC01"/>
<sequence>MRFADALVDGGDGFAGESSAAQIQGRQRRRMGRENCRGFECLSPRSLISRWLSESKARKIVEVRSQKVERETRREVGRERKEEERCLTNGLSGNGQFSSCVSELKGESGISGVSELKVERETRREVGRERKEEERCSTNGLSGNGQFSSCVSELKGESGISGVSAAAAQCTKEDSFNLAVGFGRIYLLAASKSELNKMVELRTEMELLLQNAKEEFRNQSREIVLKPSESNEIHACSTTYTRESLSSNGRVSLQSLLSKYPADSETTELCDQSIPCKESRQETCMEGIDQLEAELEAELERLQLHLDTGDTFENPKQERLEVTVEDLIDHQEAGTEEHFGVPPNELERRLHELLESRQQERINELEAALERVNQMLCKKEKEVSWWKDTARLVSKHVPNTSPLIQ</sequence>
<evidence type="ECO:0000256" key="1">
    <source>
        <dbReference type="SAM" id="Coils"/>
    </source>
</evidence>
<dbReference type="InterPro" id="IPR040348">
    <property type="entry name" value="POLAR-like"/>
</dbReference>
<accession>A0A7J0GC01</accession>
<dbReference type="PANTHER" id="PTHR33476">
    <property type="entry name" value="EMB|CAB62613.1"/>
    <property type="match status" value="1"/>
</dbReference>
<feature type="coiled-coil region" evidence="1">
    <location>
        <begin position="195"/>
        <end position="222"/>
    </location>
</feature>
<dbReference type="Proteomes" id="UP000585474">
    <property type="component" value="Unassembled WGS sequence"/>
</dbReference>
<keyword evidence="1" id="KW-0175">Coiled coil</keyword>
<reference evidence="2 3" key="1">
    <citation type="submission" date="2019-07" db="EMBL/GenBank/DDBJ databases">
        <title>De Novo Assembly of kiwifruit Actinidia rufa.</title>
        <authorList>
            <person name="Sugita-Konishi S."/>
            <person name="Sato K."/>
            <person name="Mori E."/>
            <person name="Abe Y."/>
            <person name="Kisaki G."/>
            <person name="Hamano K."/>
            <person name="Suezawa K."/>
            <person name="Otani M."/>
            <person name="Fukuda T."/>
            <person name="Manabe T."/>
            <person name="Gomi K."/>
            <person name="Tabuchi M."/>
            <person name="Akimitsu K."/>
            <person name="Kataoka I."/>
        </authorList>
    </citation>
    <scope>NUCLEOTIDE SEQUENCE [LARGE SCALE GENOMIC DNA]</scope>
    <source>
        <strain evidence="3">cv. Fuchu</strain>
    </source>
</reference>
<protein>
    <submittedName>
        <fullName evidence="2">WRKY family transcription factor</fullName>
    </submittedName>
</protein>
<dbReference type="PANTHER" id="PTHR33476:SF22">
    <property type="entry name" value="PROTEIN POLAR LOCALIZATION DURING ASYMMETRIC DIVISION AND REDISTRIBUTION"/>
    <property type="match status" value="1"/>
</dbReference>
<evidence type="ECO:0000313" key="3">
    <source>
        <dbReference type="Proteomes" id="UP000585474"/>
    </source>
</evidence>
<gene>
    <name evidence="2" type="ORF">Acr_20g0000990</name>
</gene>
<proteinExistence type="predicted"/>
<name>A0A7J0GC01_9ERIC</name>
<dbReference type="EMBL" id="BJWL01000020">
    <property type="protein sequence ID" value="GFZ08291.1"/>
    <property type="molecule type" value="Genomic_DNA"/>
</dbReference>
<evidence type="ECO:0000313" key="2">
    <source>
        <dbReference type="EMBL" id="GFZ08291.1"/>
    </source>
</evidence>
<organism evidence="2 3">
    <name type="scientific">Actinidia rufa</name>
    <dbReference type="NCBI Taxonomy" id="165716"/>
    <lineage>
        <taxon>Eukaryota</taxon>
        <taxon>Viridiplantae</taxon>
        <taxon>Streptophyta</taxon>
        <taxon>Embryophyta</taxon>
        <taxon>Tracheophyta</taxon>
        <taxon>Spermatophyta</taxon>
        <taxon>Magnoliopsida</taxon>
        <taxon>eudicotyledons</taxon>
        <taxon>Gunneridae</taxon>
        <taxon>Pentapetalae</taxon>
        <taxon>asterids</taxon>
        <taxon>Ericales</taxon>
        <taxon>Actinidiaceae</taxon>
        <taxon>Actinidia</taxon>
    </lineage>
</organism>